<feature type="transmembrane region" description="Helical" evidence="1">
    <location>
        <begin position="31"/>
        <end position="48"/>
    </location>
</feature>
<dbReference type="OrthoDB" id="1248589at2"/>
<comment type="caution">
    <text evidence="2">The sequence shown here is derived from an EMBL/GenBank/DDBJ whole genome shotgun (WGS) entry which is preliminary data.</text>
</comment>
<sequence length="198" mass="23389">MRSLKRLKITESIESKKLVFEEETFDKFDTITIYFGFSVMAGITLLVLKDIERSLNNALEFSILICLFIFSGYVLYCKFTEKYLKEIPFTISKEEAKKRIIEYGKRHHYKISKVSANLIFLNEPSDIYSLGKECEQTTIVFFKNNAILYTLIKEGQRSNFTVLVSQHLTRRDFKKLLHPQYTEPIKRETYFNSFFHGL</sequence>
<dbReference type="EMBL" id="QNVV01000002">
    <property type="protein sequence ID" value="REC49508.1"/>
    <property type="molecule type" value="Genomic_DNA"/>
</dbReference>
<keyword evidence="3" id="KW-1185">Reference proteome</keyword>
<proteinExistence type="predicted"/>
<feature type="transmembrane region" description="Helical" evidence="1">
    <location>
        <begin position="55"/>
        <end position="76"/>
    </location>
</feature>
<name>A0A3D9B841_9FLAO</name>
<organism evidence="2 3">
    <name type="scientific">Chryseobacterium pennipullorum</name>
    <dbReference type="NCBI Taxonomy" id="2258963"/>
    <lineage>
        <taxon>Bacteria</taxon>
        <taxon>Pseudomonadati</taxon>
        <taxon>Bacteroidota</taxon>
        <taxon>Flavobacteriia</taxon>
        <taxon>Flavobacteriales</taxon>
        <taxon>Weeksellaceae</taxon>
        <taxon>Chryseobacterium group</taxon>
        <taxon>Chryseobacterium</taxon>
    </lineage>
</organism>
<dbReference type="Proteomes" id="UP000256257">
    <property type="component" value="Unassembled WGS sequence"/>
</dbReference>
<keyword evidence="1" id="KW-1133">Transmembrane helix</keyword>
<gene>
    <name evidence="2" type="ORF">DRF67_03260</name>
</gene>
<protein>
    <submittedName>
        <fullName evidence="2">Uncharacterized protein</fullName>
    </submittedName>
</protein>
<evidence type="ECO:0000256" key="1">
    <source>
        <dbReference type="SAM" id="Phobius"/>
    </source>
</evidence>
<accession>A0A3D9B841</accession>
<keyword evidence="1" id="KW-0812">Transmembrane</keyword>
<reference evidence="2 3" key="1">
    <citation type="submission" date="2018-06" db="EMBL/GenBank/DDBJ databases">
        <title>Novel Chryseobacterium species.</title>
        <authorList>
            <person name="Newman J."/>
            <person name="Hugo C."/>
            <person name="Oosthuizen L."/>
            <person name="Charimba G."/>
        </authorList>
    </citation>
    <scope>NUCLEOTIDE SEQUENCE [LARGE SCALE GENOMIC DNA]</scope>
    <source>
        <strain evidence="2 3">7_F195</strain>
    </source>
</reference>
<keyword evidence="1" id="KW-0472">Membrane</keyword>
<evidence type="ECO:0000313" key="2">
    <source>
        <dbReference type="EMBL" id="REC49508.1"/>
    </source>
</evidence>
<evidence type="ECO:0000313" key="3">
    <source>
        <dbReference type="Proteomes" id="UP000256257"/>
    </source>
</evidence>
<dbReference type="AlphaFoldDB" id="A0A3D9B841"/>
<dbReference type="RefSeq" id="WP_115926618.1">
    <property type="nucleotide sequence ID" value="NZ_QNVV01000002.1"/>
</dbReference>